<sequence length="323" mass="35443">MLSVPTLVPAATELVAKSQRAHVYKYCSTTEPSKDTYCIKILQAEGAFLRHQLHLLERIARLQASSEAAPLPLARVARFGVPQGSQYPKPSQLHLVTRWIEGETLAQVASRWARTPQGVPLQEALTMLAAVADALAALASDSGRQPLIHQDIKLSNIVVTNNDTRPRAQFIDLDTAFFLGDPVEAIPFGSFGYAAPECLERREGWPSPAADVFSFGATVHEVLTGSLPHPFVSNPRNGRQFWLTYYRRTDALSPSENLPADVRELLDACLSLDPQMRPSVSELVARIRQLAERHNATEHIRPTSPKSAPLPTPLEPPCAPTLA</sequence>
<protein>
    <submittedName>
        <fullName evidence="3">Protein kinase</fullName>
    </submittedName>
</protein>
<dbReference type="SUPFAM" id="SSF56112">
    <property type="entry name" value="Protein kinase-like (PK-like)"/>
    <property type="match status" value="1"/>
</dbReference>
<dbReference type="SMART" id="SM00220">
    <property type="entry name" value="S_TKc"/>
    <property type="match status" value="1"/>
</dbReference>
<evidence type="ECO:0000256" key="1">
    <source>
        <dbReference type="SAM" id="MobiDB-lite"/>
    </source>
</evidence>
<proteinExistence type="predicted"/>
<dbReference type="PANTHER" id="PTHR44329:SF289">
    <property type="entry name" value="SERINE_THREONINE-PROTEIN KINASE VIK"/>
    <property type="match status" value="1"/>
</dbReference>
<evidence type="ECO:0000313" key="4">
    <source>
        <dbReference type="Proteomes" id="UP001232750"/>
    </source>
</evidence>
<name>A0ABT7DL22_9ACTN</name>
<reference evidence="3 4" key="1">
    <citation type="submission" date="2023-05" db="EMBL/GenBank/DDBJ databases">
        <title>Gordonibacter KGMB12511T sp. nov., isolated from faeces of healthy Korean.</title>
        <authorList>
            <person name="Kim H.S."/>
            <person name="Kim J.-S."/>
            <person name="Suh M.K."/>
            <person name="Eom M.K."/>
            <person name="Do H.E."/>
            <person name="Lee J.-S."/>
        </authorList>
    </citation>
    <scope>NUCLEOTIDE SEQUENCE [LARGE SCALE GENOMIC DNA]</scope>
    <source>
        <strain evidence="3 4">KGMB12511</strain>
    </source>
</reference>
<dbReference type="InterPro" id="IPR051681">
    <property type="entry name" value="Ser/Thr_Kinases-Pseudokinases"/>
</dbReference>
<comment type="caution">
    <text evidence="3">The sequence shown here is derived from an EMBL/GenBank/DDBJ whole genome shotgun (WGS) entry which is preliminary data.</text>
</comment>
<keyword evidence="3" id="KW-0808">Transferase</keyword>
<dbReference type="EMBL" id="JASJEU010000012">
    <property type="protein sequence ID" value="MDJ1650232.1"/>
    <property type="molecule type" value="Genomic_DNA"/>
</dbReference>
<keyword evidence="4" id="KW-1185">Reference proteome</keyword>
<dbReference type="PANTHER" id="PTHR44329">
    <property type="entry name" value="SERINE/THREONINE-PROTEIN KINASE TNNI3K-RELATED"/>
    <property type="match status" value="1"/>
</dbReference>
<gene>
    <name evidence="3" type="ORF">QNJ86_05430</name>
</gene>
<dbReference type="InterPro" id="IPR000719">
    <property type="entry name" value="Prot_kinase_dom"/>
</dbReference>
<accession>A0ABT7DL22</accession>
<dbReference type="InterPro" id="IPR011009">
    <property type="entry name" value="Kinase-like_dom_sf"/>
</dbReference>
<dbReference type="PROSITE" id="PS00108">
    <property type="entry name" value="PROTEIN_KINASE_ST"/>
    <property type="match status" value="1"/>
</dbReference>
<organism evidence="3 4">
    <name type="scientific">Gordonibacter faecis</name>
    <dbReference type="NCBI Taxonomy" id="3047475"/>
    <lineage>
        <taxon>Bacteria</taxon>
        <taxon>Bacillati</taxon>
        <taxon>Actinomycetota</taxon>
        <taxon>Coriobacteriia</taxon>
        <taxon>Eggerthellales</taxon>
        <taxon>Eggerthellaceae</taxon>
        <taxon>Gordonibacter</taxon>
    </lineage>
</organism>
<dbReference type="RefSeq" id="WP_283831584.1">
    <property type="nucleotide sequence ID" value="NZ_JASJEU010000012.1"/>
</dbReference>
<feature type="compositionally biased region" description="Pro residues" evidence="1">
    <location>
        <begin position="308"/>
        <end position="323"/>
    </location>
</feature>
<evidence type="ECO:0000313" key="3">
    <source>
        <dbReference type="EMBL" id="MDJ1650232.1"/>
    </source>
</evidence>
<feature type="region of interest" description="Disordered" evidence="1">
    <location>
        <begin position="294"/>
        <end position="323"/>
    </location>
</feature>
<dbReference type="Gene3D" id="1.10.510.10">
    <property type="entry name" value="Transferase(Phosphotransferase) domain 1"/>
    <property type="match status" value="1"/>
</dbReference>
<dbReference type="Pfam" id="PF00069">
    <property type="entry name" value="Pkinase"/>
    <property type="match status" value="1"/>
</dbReference>
<dbReference type="GO" id="GO:0016301">
    <property type="term" value="F:kinase activity"/>
    <property type="evidence" value="ECO:0007669"/>
    <property type="project" value="UniProtKB-KW"/>
</dbReference>
<dbReference type="InterPro" id="IPR008271">
    <property type="entry name" value="Ser/Thr_kinase_AS"/>
</dbReference>
<keyword evidence="3" id="KW-0418">Kinase</keyword>
<feature type="domain" description="Protein kinase" evidence="2">
    <location>
        <begin position="9"/>
        <end position="297"/>
    </location>
</feature>
<evidence type="ECO:0000259" key="2">
    <source>
        <dbReference type="PROSITE" id="PS50011"/>
    </source>
</evidence>
<dbReference type="PROSITE" id="PS50011">
    <property type="entry name" value="PROTEIN_KINASE_DOM"/>
    <property type="match status" value="1"/>
</dbReference>
<dbReference type="Proteomes" id="UP001232750">
    <property type="component" value="Unassembled WGS sequence"/>
</dbReference>